<dbReference type="CDD" id="cd02440">
    <property type="entry name" value="AdoMet_MTases"/>
    <property type="match status" value="1"/>
</dbReference>
<dbReference type="AlphaFoldDB" id="A0A6J4NFS3"/>
<keyword evidence="1 4" id="KW-0489">Methyltransferase</keyword>
<evidence type="ECO:0000259" key="3">
    <source>
        <dbReference type="Pfam" id="PF13649"/>
    </source>
</evidence>
<dbReference type="GO" id="GO:0032259">
    <property type="term" value="P:methylation"/>
    <property type="evidence" value="ECO:0007669"/>
    <property type="project" value="UniProtKB-KW"/>
</dbReference>
<dbReference type="GO" id="GO:0008168">
    <property type="term" value="F:methyltransferase activity"/>
    <property type="evidence" value="ECO:0007669"/>
    <property type="project" value="UniProtKB-KW"/>
</dbReference>
<proteinExistence type="predicted"/>
<organism evidence="4">
    <name type="scientific">uncultured Rubellimicrobium sp</name>
    <dbReference type="NCBI Taxonomy" id="543078"/>
    <lineage>
        <taxon>Bacteria</taxon>
        <taxon>Pseudomonadati</taxon>
        <taxon>Pseudomonadota</taxon>
        <taxon>Alphaproteobacteria</taxon>
        <taxon>Rhodobacterales</taxon>
        <taxon>Roseobacteraceae</taxon>
        <taxon>Rubellimicrobium</taxon>
        <taxon>environmental samples</taxon>
    </lineage>
</organism>
<evidence type="ECO:0000256" key="2">
    <source>
        <dbReference type="ARBA" id="ARBA00022679"/>
    </source>
</evidence>
<dbReference type="InterPro" id="IPR029063">
    <property type="entry name" value="SAM-dependent_MTases_sf"/>
</dbReference>
<evidence type="ECO:0000313" key="4">
    <source>
        <dbReference type="EMBL" id="CAA9386443.1"/>
    </source>
</evidence>
<dbReference type="PANTHER" id="PTHR43861:SF1">
    <property type="entry name" value="TRANS-ACONITATE 2-METHYLTRANSFERASE"/>
    <property type="match status" value="1"/>
</dbReference>
<dbReference type="PANTHER" id="PTHR43861">
    <property type="entry name" value="TRANS-ACONITATE 2-METHYLTRANSFERASE-RELATED"/>
    <property type="match status" value="1"/>
</dbReference>
<dbReference type="InterPro" id="IPR041698">
    <property type="entry name" value="Methyltransf_25"/>
</dbReference>
<keyword evidence="2 4" id="KW-0808">Transferase</keyword>
<evidence type="ECO:0000256" key="1">
    <source>
        <dbReference type="ARBA" id="ARBA00022603"/>
    </source>
</evidence>
<accession>A0A6J4NFS3</accession>
<reference evidence="4" key="1">
    <citation type="submission" date="2020-02" db="EMBL/GenBank/DDBJ databases">
        <authorList>
            <person name="Meier V. D."/>
        </authorList>
    </citation>
    <scope>NUCLEOTIDE SEQUENCE</scope>
    <source>
        <strain evidence="4">AVDCRST_MAG15</strain>
    </source>
</reference>
<name>A0A6J4NFS3_9RHOB</name>
<dbReference type="SUPFAM" id="SSF53335">
    <property type="entry name" value="S-adenosyl-L-methionine-dependent methyltransferases"/>
    <property type="match status" value="1"/>
</dbReference>
<sequence>MGAIAPGEDSGARPRYMHRNARPKDIMKPEDVVATYDREGPAWAQTRDRRLIERPWLDRALAIAPHPHGRRRVLDLGCGAGRPIAEYLIDRGCLVTGVDASRQMIELFARVVPRAVALHADMRTLKLSQDFDLVVAWDSFFHLSPDDQRTTFGVFQAHTALGGVLLFTAGPQAGEPIGTIGESPLYHASLDPEEYRALFDRHGFAELGYWPEEPACGGRTIWMARRV</sequence>
<dbReference type="EMBL" id="CADCUU010000033">
    <property type="protein sequence ID" value="CAA9386443.1"/>
    <property type="molecule type" value="Genomic_DNA"/>
</dbReference>
<protein>
    <submittedName>
        <fullName evidence="4">SAM-dependent methyltransferase</fullName>
    </submittedName>
</protein>
<dbReference type="Gene3D" id="3.40.50.150">
    <property type="entry name" value="Vaccinia Virus protein VP39"/>
    <property type="match status" value="1"/>
</dbReference>
<feature type="domain" description="Methyltransferase" evidence="3">
    <location>
        <begin position="73"/>
        <end position="163"/>
    </location>
</feature>
<dbReference type="Pfam" id="PF13649">
    <property type="entry name" value="Methyltransf_25"/>
    <property type="match status" value="1"/>
</dbReference>
<gene>
    <name evidence="4" type="ORF">AVDCRST_MAG15-200</name>
</gene>